<keyword evidence="2" id="KW-1185">Reference proteome</keyword>
<dbReference type="InterPro" id="IPR036628">
    <property type="entry name" value="Clp_N_dom_sf"/>
</dbReference>
<dbReference type="Gene3D" id="1.10.1780.10">
    <property type="entry name" value="Clp, N-terminal domain"/>
    <property type="match status" value="2"/>
</dbReference>
<organism evidence="1 2">
    <name type="scientific">Lactuca virosa</name>
    <dbReference type="NCBI Taxonomy" id="75947"/>
    <lineage>
        <taxon>Eukaryota</taxon>
        <taxon>Viridiplantae</taxon>
        <taxon>Streptophyta</taxon>
        <taxon>Embryophyta</taxon>
        <taxon>Tracheophyta</taxon>
        <taxon>Spermatophyta</taxon>
        <taxon>Magnoliopsida</taxon>
        <taxon>eudicotyledons</taxon>
        <taxon>Gunneridae</taxon>
        <taxon>Pentapetalae</taxon>
        <taxon>asterids</taxon>
        <taxon>campanulids</taxon>
        <taxon>Asterales</taxon>
        <taxon>Asteraceae</taxon>
        <taxon>Cichorioideae</taxon>
        <taxon>Cichorieae</taxon>
        <taxon>Lactucinae</taxon>
        <taxon>Lactuca</taxon>
    </lineage>
</organism>
<comment type="caution">
    <text evidence="1">The sequence shown here is derived from an EMBL/GenBank/DDBJ whole genome shotgun (WGS) entry which is preliminary data.</text>
</comment>
<dbReference type="Proteomes" id="UP001157418">
    <property type="component" value="Unassembled WGS sequence"/>
</dbReference>
<evidence type="ECO:0008006" key="3">
    <source>
        <dbReference type="Google" id="ProtNLM"/>
    </source>
</evidence>
<protein>
    <recommendedName>
        <fullName evidence="3">Clp R domain-containing protein</fullName>
    </recommendedName>
</protein>
<proteinExistence type="predicted"/>
<reference evidence="1 2" key="1">
    <citation type="submission" date="2022-01" db="EMBL/GenBank/DDBJ databases">
        <authorList>
            <person name="Xiong W."/>
            <person name="Schranz E."/>
        </authorList>
    </citation>
    <scope>NUCLEOTIDE SEQUENCE [LARGE SCALE GENOMIC DNA]</scope>
</reference>
<sequence>MMCSLHSQPPPGTVSAKTLSWLQGVNALDNKVNRIHDFRFADIPFYWRVRDCYILPKTMFDRFTENAIKVIELSQKEAICLGHNLVGTEMILLGLIAIPFTYHAKHVIEMSIEEAQKHGHNYIGTEHLLIITFSRVFLFQSW</sequence>
<dbReference type="SUPFAM" id="SSF81923">
    <property type="entry name" value="Double Clp-N motif"/>
    <property type="match status" value="1"/>
</dbReference>
<evidence type="ECO:0000313" key="1">
    <source>
        <dbReference type="EMBL" id="CAH1418935.1"/>
    </source>
</evidence>
<name>A0AAU9MAG2_9ASTR</name>
<evidence type="ECO:0000313" key="2">
    <source>
        <dbReference type="Proteomes" id="UP001157418"/>
    </source>
</evidence>
<dbReference type="AlphaFoldDB" id="A0AAU9MAG2"/>
<gene>
    <name evidence="1" type="ORF">LVIROSA_LOCUS6502</name>
</gene>
<dbReference type="EMBL" id="CAKMRJ010000169">
    <property type="protein sequence ID" value="CAH1418935.1"/>
    <property type="molecule type" value="Genomic_DNA"/>
</dbReference>
<accession>A0AAU9MAG2</accession>